<dbReference type="Proteomes" id="UP001633002">
    <property type="component" value="Unassembled WGS sequence"/>
</dbReference>
<dbReference type="Gene3D" id="3.40.50.1000">
    <property type="entry name" value="HAD superfamily/HAD-like"/>
    <property type="match status" value="2"/>
</dbReference>
<dbReference type="InterPro" id="IPR023214">
    <property type="entry name" value="HAD_sf"/>
</dbReference>
<dbReference type="EMBL" id="JBJQOH010000001">
    <property type="protein sequence ID" value="KAL3701342.1"/>
    <property type="molecule type" value="Genomic_DNA"/>
</dbReference>
<reference evidence="1 2" key="1">
    <citation type="submission" date="2024-09" db="EMBL/GenBank/DDBJ databases">
        <title>Chromosome-scale assembly of Riccia sorocarpa.</title>
        <authorList>
            <person name="Paukszto L."/>
        </authorList>
    </citation>
    <scope>NUCLEOTIDE SEQUENCE [LARGE SCALE GENOMIC DNA]</scope>
    <source>
        <strain evidence="1">LP-2024</strain>
        <tissue evidence="1">Aerial parts of the thallus</tissue>
    </source>
</reference>
<accession>A0ABD3ICF9</accession>
<name>A0ABD3ICF9_9MARC</name>
<dbReference type="NCBIfam" id="TIGR01456">
    <property type="entry name" value="CECR5"/>
    <property type="match status" value="1"/>
</dbReference>
<dbReference type="InterPro" id="IPR050324">
    <property type="entry name" value="CDP-alcohol_PTase-I"/>
</dbReference>
<organism evidence="1 2">
    <name type="scientific">Riccia sorocarpa</name>
    <dbReference type="NCBI Taxonomy" id="122646"/>
    <lineage>
        <taxon>Eukaryota</taxon>
        <taxon>Viridiplantae</taxon>
        <taxon>Streptophyta</taxon>
        <taxon>Embryophyta</taxon>
        <taxon>Marchantiophyta</taxon>
        <taxon>Marchantiopsida</taxon>
        <taxon>Marchantiidae</taxon>
        <taxon>Marchantiales</taxon>
        <taxon>Ricciaceae</taxon>
        <taxon>Riccia</taxon>
    </lineage>
</organism>
<dbReference type="SUPFAM" id="SSF56784">
    <property type="entry name" value="HAD-like"/>
    <property type="match status" value="1"/>
</dbReference>
<dbReference type="InterPro" id="IPR006353">
    <property type="entry name" value="HAD-SF_hydro_IIA_CECR5"/>
</dbReference>
<proteinExistence type="predicted"/>
<dbReference type="Pfam" id="PF13344">
    <property type="entry name" value="Hydrolase_6"/>
    <property type="match status" value="1"/>
</dbReference>
<protein>
    <submittedName>
        <fullName evidence="1">Uncharacterized protein</fullName>
    </submittedName>
</protein>
<comment type="caution">
    <text evidence="1">The sequence shown here is derived from an EMBL/GenBank/DDBJ whole genome shotgun (WGS) entry which is preliminary data.</text>
</comment>
<dbReference type="Pfam" id="PF13242">
    <property type="entry name" value="Hydrolase_like"/>
    <property type="match status" value="1"/>
</dbReference>
<dbReference type="PANTHER" id="PTHR14269:SF4">
    <property type="entry name" value="CAT EYE SYNDROME CRITICAL REGION PROTEIN 5"/>
    <property type="match status" value="1"/>
</dbReference>
<evidence type="ECO:0000313" key="2">
    <source>
        <dbReference type="Proteomes" id="UP001633002"/>
    </source>
</evidence>
<keyword evidence="2" id="KW-1185">Reference proteome</keyword>
<dbReference type="AlphaFoldDB" id="A0ABD3ICF9"/>
<dbReference type="PANTHER" id="PTHR14269">
    <property type="entry name" value="CDP-DIACYLGLYCEROL--GLYCEROL-3-PHOSPHATE 3-PHOSPHATIDYLTRANSFERASE-RELATED"/>
    <property type="match status" value="1"/>
</dbReference>
<sequence>MASRGAGLVRRGRLAAACDLLRVPADRFRVREISCQASISSFAVAFDIDGVLLRGGQPIGGAPGALRRLYGDPSNPCGGCTEASKADELSRQLDVPVLFDQVLLGHTPFRNLADKHVVKIDSYVHEFEHIDGLARSKPWHQTLTKVMADPLPDHLSIIAGVFIVSDPYEWNRDIQVLCDVLRTGGRPGRDVVHSQPQPPLFFAADDMDYQSTFPVPRLGMGAFRVGLESIYNRLPGAPLHWVSYGKPQLLVYKNAERVLEEISKKIPEITAEVSAVPKHHHFFKTIYMVGDNPTTDIIGAKFAGHPWFSILTRTGCYRGQAISSLYHADKVVEDVEEAVDFIMRRENMG</sequence>
<gene>
    <name evidence="1" type="ORF">R1sor_019364</name>
</gene>
<dbReference type="NCBIfam" id="TIGR01460">
    <property type="entry name" value="HAD-SF-IIA"/>
    <property type="match status" value="1"/>
</dbReference>
<dbReference type="InterPro" id="IPR036412">
    <property type="entry name" value="HAD-like_sf"/>
</dbReference>
<dbReference type="InterPro" id="IPR006357">
    <property type="entry name" value="HAD-SF_hydro_IIA"/>
</dbReference>
<evidence type="ECO:0000313" key="1">
    <source>
        <dbReference type="EMBL" id="KAL3701342.1"/>
    </source>
</evidence>